<name>A0A8S5RLK7_9VIRU</name>
<sequence>MSYQSYHVPYITHKSCRSHLRQDNPFHQEKSTLCYEFNRYR</sequence>
<reference evidence="1" key="1">
    <citation type="journal article" date="2021" name="Proc. Natl. Acad. Sci. U.S.A.">
        <title>A Catalog of Tens of Thousands of Viruses from Human Metagenomes Reveals Hidden Associations with Chronic Diseases.</title>
        <authorList>
            <person name="Tisza M.J."/>
            <person name="Buck C.B."/>
        </authorList>
    </citation>
    <scope>NUCLEOTIDE SEQUENCE</scope>
    <source>
        <strain evidence="1">CtEQ64</strain>
    </source>
</reference>
<protein>
    <submittedName>
        <fullName evidence="1">Uncharacterized protein</fullName>
    </submittedName>
</protein>
<accession>A0A8S5RLK7</accession>
<evidence type="ECO:0000313" key="1">
    <source>
        <dbReference type="EMBL" id="DAE31876.1"/>
    </source>
</evidence>
<proteinExistence type="predicted"/>
<organism evidence="1">
    <name type="scientific">virus sp. ctEQ64</name>
    <dbReference type="NCBI Taxonomy" id="2825809"/>
    <lineage>
        <taxon>Viruses</taxon>
    </lineage>
</organism>
<dbReference type="EMBL" id="BK059112">
    <property type="protein sequence ID" value="DAE31876.1"/>
    <property type="molecule type" value="Genomic_DNA"/>
</dbReference>